<dbReference type="PANTHER" id="PTHR43831:SF1">
    <property type="entry name" value="ISOBUTYRYL-COA DEHYDROGENASE, MITOCHONDRIAL"/>
    <property type="match status" value="1"/>
</dbReference>
<dbReference type="InterPro" id="IPR006089">
    <property type="entry name" value="Acyl-CoA_DH_CS"/>
</dbReference>
<dbReference type="InterPro" id="IPR006091">
    <property type="entry name" value="Acyl-CoA_Oxase/DH_mid-dom"/>
</dbReference>
<dbReference type="InterPro" id="IPR052547">
    <property type="entry name" value="Mito_Isobutyryl-CoADH"/>
</dbReference>
<dbReference type="GO" id="GO:0009083">
    <property type="term" value="P:branched-chain amino acid catabolic process"/>
    <property type="evidence" value="ECO:0007669"/>
    <property type="project" value="UniProtKB-KW"/>
</dbReference>
<dbReference type="Gene3D" id="2.40.110.10">
    <property type="entry name" value="Butyryl-CoA Dehydrogenase, subunit A, domain 2"/>
    <property type="match status" value="1"/>
</dbReference>
<dbReference type="InterPro" id="IPR046373">
    <property type="entry name" value="Acyl-CoA_Oxase/DH_mid-dom_sf"/>
</dbReference>
<evidence type="ECO:0000256" key="5">
    <source>
        <dbReference type="ARBA" id="ARBA00022630"/>
    </source>
</evidence>
<keyword evidence="6 11" id="KW-0274">FAD</keyword>
<evidence type="ECO:0000256" key="4">
    <source>
        <dbReference type="ARBA" id="ARBA00022456"/>
    </source>
</evidence>
<protein>
    <recommendedName>
        <fullName evidence="10">Isobutyryl-CoA dehydrogenase, mitochondrial</fullName>
    </recommendedName>
</protein>
<gene>
    <name evidence="15" type="ORF">ROZALSC1DRAFT_19661</name>
</gene>
<proteinExistence type="inferred from homology"/>
<comment type="catalytic activity">
    <reaction evidence="8">
        <text>(2S)-2-methylbutanoyl-CoA + oxidized [electron-transfer flavoprotein] + H(+) = (2E)-2-methylbut-2-enoyl-CoA + reduced [electron-transfer flavoprotein]</text>
        <dbReference type="Rhea" id="RHEA:48256"/>
        <dbReference type="Rhea" id="RHEA-COMP:10685"/>
        <dbReference type="Rhea" id="RHEA-COMP:10686"/>
        <dbReference type="ChEBI" id="CHEBI:15378"/>
        <dbReference type="ChEBI" id="CHEBI:57337"/>
        <dbReference type="ChEBI" id="CHEBI:57692"/>
        <dbReference type="ChEBI" id="CHEBI:58307"/>
        <dbReference type="ChEBI" id="CHEBI:88166"/>
    </reaction>
    <physiologicalReaction direction="left-to-right" evidence="8">
        <dbReference type="Rhea" id="RHEA:48257"/>
    </physiologicalReaction>
</comment>
<feature type="domain" description="Acyl-CoA dehydrogenase/oxidase C-terminal" evidence="12">
    <location>
        <begin position="261"/>
        <end position="410"/>
    </location>
</feature>
<dbReference type="InterPro" id="IPR009100">
    <property type="entry name" value="AcylCoA_DH/oxidase_NM_dom_sf"/>
</dbReference>
<evidence type="ECO:0000256" key="7">
    <source>
        <dbReference type="ARBA" id="ARBA00023002"/>
    </source>
</evidence>
<dbReference type="Proteomes" id="UP000281549">
    <property type="component" value="Unassembled WGS sequence"/>
</dbReference>
<dbReference type="InterPro" id="IPR009075">
    <property type="entry name" value="AcylCo_DH/oxidase_C"/>
</dbReference>
<evidence type="ECO:0000259" key="13">
    <source>
        <dbReference type="Pfam" id="PF02770"/>
    </source>
</evidence>
<sequence length="413" mass="45614">MLTLRKTTINAKQVFRLAKKSLSYSLIDPTNGLSLEQKQIYELASKFAESELSPFMSKWDEEEIFPVETLRKAAEYGFGGIYVKAESGGAGLKRIDASIIFEALSNGCVSTSAYLSIHNMCAWMIDQFGTKEQKEKYLPDLISMKKFASYCLTEPNAGSDAASLSTSALLKENKYVLNGSKAFISGGGESDVYLVMARTGDEGISCFIIEKGTKGLSFGKKEMKVSQLENLEKMGWNSQPTRSVILEDCVIPKENLLGKINEGFKIAMKGLDGGRINIASCSLGAAQASLTAAIEHAKVRKQFKKELICFQDIQFKLAEMATTLNASRLMIRKACESLDNGYSTATGDCAMAKLFATDSCFNICNEALQIHGGYGYLKEYKVQQFVRDTRVHQILEGTNQVMRMIISRQLINN</sequence>
<dbReference type="PANTHER" id="PTHR43831">
    <property type="entry name" value="ISOBUTYRYL-COA DEHYDROGENASE"/>
    <property type="match status" value="1"/>
</dbReference>
<feature type="domain" description="Acyl-CoA dehydrogenase/oxidase N-terminal" evidence="14">
    <location>
        <begin position="36"/>
        <end position="144"/>
    </location>
</feature>
<dbReference type="PIRSF" id="PIRSF016578">
    <property type="entry name" value="HsaA"/>
    <property type="match status" value="1"/>
</dbReference>
<evidence type="ECO:0000313" key="15">
    <source>
        <dbReference type="EMBL" id="RKP17805.1"/>
    </source>
</evidence>
<evidence type="ECO:0000256" key="8">
    <source>
        <dbReference type="ARBA" id="ARBA00049552"/>
    </source>
</evidence>
<accession>A0A4P9YF14</accession>
<organism evidence="15 16">
    <name type="scientific">Rozella allomycis (strain CSF55)</name>
    <dbReference type="NCBI Taxonomy" id="988480"/>
    <lineage>
        <taxon>Eukaryota</taxon>
        <taxon>Fungi</taxon>
        <taxon>Fungi incertae sedis</taxon>
        <taxon>Cryptomycota</taxon>
        <taxon>Cryptomycota incertae sedis</taxon>
        <taxon>Rozella</taxon>
    </lineage>
</organism>
<comment type="catalytic activity">
    <reaction evidence="9">
        <text>propanoyl-CoA + oxidized [electron-transfer flavoprotein] + H(+) = acryloyl-CoA + reduced [electron-transfer flavoprotein]</text>
        <dbReference type="Rhea" id="RHEA:31287"/>
        <dbReference type="Rhea" id="RHEA-COMP:10685"/>
        <dbReference type="Rhea" id="RHEA-COMP:10686"/>
        <dbReference type="ChEBI" id="CHEBI:15378"/>
        <dbReference type="ChEBI" id="CHEBI:57367"/>
        <dbReference type="ChEBI" id="CHEBI:57392"/>
        <dbReference type="ChEBI" id="CHEBI:57692"/>
        <dbReference type="ChEBI" id="CHEBI:58307"/>
    </reaction>
    <physiologicalReaction direction="left-to-right" evidence="9">
        <dbReference type="Rhea" id="RHEA:31288"/>
    </physiologicalReaction>
</comment>
<dbReference type="PROSITE" id="PS00072">
    <property type="entry name" value="ACYL_COA_DH_1"/>
    <property type="match status" value="1"/>
</dbReference>
<keyword evidence="4" id="KW-0101">Branched-chain amino acid catabolism</keyword>
<name>A0A4P9YF14_ROZAC</name>
<evidence type="ECO:0000256" key="10">
    <source>
        <dbReference type="ARBA" id="ARBA00071686"/>
    </source>
</evidence>
<dbReference type="Gene3D" id="1.20.140.10">
    <property type="entry name" value="Butyryl-CoA Dehydrogenase, subunit A, domain 3"/>
    <property type="match status" value="1"/>
</dbReference>
<evidence type="ECO:0000256" key="1">
    <source>
        <dbReference type="ARBA" id="ARBA00001974"/>
    </source>
</evidence>
<comment type="similarity">
    <text evidence="3 11">Belongs to the acyl-CoA dehydrogenase family.</text>
</comment>
<evidence type="ECO:0000256" key="6">
    <source>
        <dbReference type="ARBA" id="ARBA00022827"/>
    </source>
</evidence>
<dbReference type="InterPro" id="IPR036250">
    <property type="entry name" value="AcylCo_DH-like_C"/>
</dbReference>
<dbReference type="Pfam" id="PF02771">
    <property type="entry name" value="Acyl-CoA_dh_N"/>
    <property type="match status" value="1"/>
</dbReference>
<dbReference type="GO" id="GO:0050660">
    <property type="term" value="F:flavin adenine dinucleotide binding"/>
    <property type="evidence" value="ECO:0007669"/>
    <property type="project" value="InterPro"/>
</dbReference>
<evidence type="ECO:0000313" key="16">
    <source>
        <dbReference type="Proteomes" id="UP000281549"/>
    </source>
</evidence>
<dbReference type="AlphaFoldDB" id="A0A4P9YF14"/>
<dbReference type="FunFam" id="1.20.140.10:FF:000001">
    <property type="entry name" value="Acyl-CoA dehydrogenase"/>
    <property type="match status" value="1"/>
</dbReference>
<evidence type="ECO:0000259" key="12">
    <source>
        <dbReference type="Pfam" id="PF00441"/>
    </source>
</evidence>
<keyword evidence="5 11" id="KW-0285">Flavoprotein</keyword>
<dbReference type="SUPFAM" id="SSF47203">
    <property type="entry name" value="Acyl-CoA dehydrogenase C-terminal domain-like"/>
    <property type="match status" value="1"/>
</dbReference>
<dbReference type="Pfam" id="PF00441">
    <property type="entry name" value="Acyl-CoA_dh_1"/>
    <property type="match status" value="1"/>
</dbReference>
<evidence type="ECO:0000256" key="2">
    <source>
        <dbReference type="ARBA" id="ARBA00005109"/>
    </source>
</evidence>
<dbReference type="InterPro" id="IPR037069">
    <property type="entry name" value="AcylCoA_DH/ox_N_sf"/>
</dbReference>
<comment type="cofactor">
    <cofactor evidence="1 11">
        <name>FAD</name>
        <dbReference type="ChEBI" id="CHEBI:57692"/>
    </cofactor>
</comment>
<dbReference type="Gene3D" id="1.10.540.10">
    <property type="entry name" value="Acyl-CoA dehydrogenase/oxidase, N-terminal domain"/>
    <property type="match status" value="1"/>
</dbReference>
<dbReference type="SUPFAM" id="SSF56645">
    <property type="entry name" value="Acyl-CoA dehydrogenase NM domain-like"/>
    <property type="match status" value="1"/>
</dbReference>
<reference evidence="16" key="1">
    <citation type="journal article" date="2018" name="Nat. Microbiol.">
        <title>Leveraging single-cell genomics to expand the fungal tree of life.</title>
        <authorList>
            <person name="Ahrendt S.R."/>
            <person name="Quandt C.A."/>
            <person name="Ciobanu D."/>
            <person name="Clum A."/>
            <person name="Salamov A."/>
            <person name="Andreopoulos B."/>
            <person name="Cheng J.F."/>
            <person name="Woyke T."/>
            <person name="Pelin A."/>
            <person name="Henrissat B."/>
            <person name="Reynolds N.K."/>
            <person name="Benny G.L."/>
            <person name="Smith M.E."/>
            <person name="James T.Y."/>
            <person name="Grigoriev I.V."/>
        </authorList>
    </citation>
    <scope>NUCLEOTIDE SEQUENCE [LARGE SCALE GENOMIC DNA]</scope>
    <source>
        <strain evidence="16">CSF55</strain>
    </source>
</reference>
<comment type="pathway">
    <text evidence="2">Amino-acid degradation; L-valine degradation.</text>
</comment>
<evidence type="ECO:0000256" key="9">
    <source>
        <dbReference type="ARBA" id="ARBA00050268"/>
    </source>
</evidence>
<dbReference type="GO" id="GO:0005739">
    <property type="term" value="C:mitochondrion"/>
    <property type="evidence" value="ECO:0007669"/>
    <property type="project" value="TreeGrafter"/>
</dbReference>
<feature type="domain" description="Acyl-CoA oxidase/dehydrogenase middle" evidence="13">
    <location>
        <begin position="150"/>
        <end position="226"/>
    </location>
</feature>
<dbReference type="FunFam" id="2.40.110.10:FF:000001">
    <property type="entry name" value="Acyl-CoA dehydrogenase, mitochondrial"/>
    <property type="match status" value="1"/>
</dbReference>
<evidence type="ECO:0000256" key="11">
    <source>
        <dbReference type="RuleBase" id="RU362125"/>
    </source>
</evidence>
<evidence type="ECO:0000259" key="14">
    <source>
        <dbReference type="Pfam" id="PF02771"/>
    </source>
</evidence>
<dbReference type="InterPro" id="IPR013786">
    <property type="entry name" value="AcylCoA_DH/ox_N"/>
</dbReference>
<dbReference type="Pfam" id="PF02770">
    <property type="entry name" value="Acyl-CoA_dh_M"/>
    <property type="match status" value="1"/>
</dbReference>
<keyword evidence="7 11" id="KW-0560">Oxidoreductase</keyword>
<dbReference type="GO" id="GO:0003995">
    <property type="term" value="F:acyl-CoA dehydrogenase activity"/>
    <property type="evidence" value="ECO:0007669"/>
    <property type="project" value="InterPro"/>
</dbReference>
<evidence type="ECO:0000256" key="3">
    <source>
        <dbReference type="ARBA" id="ARBA00009347"/>
    </source>
</evidence>
<dbReference type="EMBL" id="ML005670">
    <property type="protein sequence ID" value="RKP17805.1"/>
    <property type="molecule type" value="Genomic_DNA"/>
</dbReference>